<reference evidence="2 3" key="1">
    <citation type="journal article" date="2010" name="J. Bacteriol.">
        <title>Genome sequences of Pelagibaca bermudensis HTCC2601T and Maritimibacter alkaliphilus HTCC2654T, the type strains of two marine Roseobacter genera.</title>
        <authorList>
            <person name="Thrash J.C."/>
            <person name="Cho J.C."/>
            <person name="Ferriera S."/>
            <person name="Johnson J."/>
            <person name="Vergin K.L."/>
            <person name="Giovannoni S.J."/>
        </authorList>
    </citation>
    <scope>NUCLEOTIDE SEQUENCE [LARGE SCALE GENOMIC DNA]</scope>
    <source>
        <strain evidence="3">DSM 26914 / JCM 13377 / KCTC 12554 / HTCC2601</strain>
    </source>
</reference>
<organism evidence="2 3">
    <name type="scientific">Salipiger bermudensis (strain DSM 26914 / JCM 13377 / KCTC 12554 / HTCC2601)</name>
    <name type="common">Pelagibaca bermudensis</name>
    <dbReference type="NCBI Taxonomy" id="314265"/>
    <lineage>
        <taxon>Bacteria</taxon>
        <taxon>Pseudomonadati</taxon>
        <taxon>Pseudomonadota</taxon>
        <taxon>Alphaproteobacteria</taxon>
        <taxon>Rhodobacterales</taxon>
        <taxon>Roseobacteraceae</taxon>
        <taxon>Salipiger</taxon>
    </lineage>
</organism>
<dbReference type="EMBL" id="AATQ01000047">
    <property type="protein sequence ID" value="EAU44386.1"/>
    <property type="molecule type" value="Genomic_DNA"/>
</dbReference>
<evidence type="ECO:0000313" key="2">
    <source>
        <dbReference type="EMBL" id="EAU44386.1"/>
    </source>
</evidence>
<dbReference type="RefSeq" id="WP_007800730.1">
    <property type="nucleotide sequence ID" value="NZ_DS022276.1"/>
</dbReference>
<keyword evidence="3" id="KW-1185">Reference proteome</keyword>
<protein>
    <submittedName>
        <fullName evidence="2">Uncharacterized protein</fullName>
    </submittedName>
</protein>
<sequence>MEASTQNDPQPAPLFDFVMEASIGSAIAAFVLTQSLPITVAALCVVWLAGMVLVDPFHD</sequence>
<accession>Q0FJQ1</accession>
<dbReference type="HOGENOM" id="CLU_2971135_0_0_5"/>
<keyword evidence="1" id="KW-1133">Transmembrane helix</keyword>
<gene>
    <name evidence="2" type="ORF">R2601_25591</name>
</gene>
<dbReference type="STRING" id="314265.R2601_25591"/>
<keyword evidence="1" id="KW-0472">Membrane</keyword>
<dbReference type="Proteomes" id="UP000006230">
    <property type="component" value="Unassembled WGS sequence"/>
</dbReference>
<name>Q0FJQ1_SALBH</name>
<dbReference type="AlphaFoldDB" id="Q0FJQ1"/>
<comment type="caution">
    <text evidence="2">The sequence shown here is derived from an EMBL/GenBank/DDBJ whole genome shotgun (WGS) entry which is preliminary data.</text>
</comment>
<evidence type="ECO:0000256" key="1">
    <source>
        <dbReference type="SAM" id="Phobius"/>
    </source>
</evidence>
<feature type="transmembrane region" description="Helical" evidence="1">
    <location>
        <begin position="38"/>
        <end position="57"/>
    </location>
</feature>
<proteinExistence type="predicted"/>
<keyword evidence="1" id="KW-0812">Transmembrane</keyword>
<evidence type="ECO:0000313" key="3">
    <source>
        <dbReference type="Proteomes" id="UP000006230"/>
    </source>
</evidence>
<dbReference type="GeneID" id="92502621"/>